<feature type="domain" description="ABC transmembrane type-1" evidence="8">
    <location>
        <begin position="79"/>
        <end position="285"/>
    </location>
</feature>
<name>A0ABW4RGY3_9BACL</name>
<protein>
    <submittedName>
        <fullName evidence="9">Carbohydrate ABC transporter permease</fullName>
    </submittedName>
</protein>
<keyword evidence="6 7" id="KW-0472">Membrane</keyword>
<keyword evidence="4 7" id="KW-0812">Transmembrane</keyword>
<comment type="caution">
    <text evidence="9">The sequence shown here is derived from an EMBL/GenBank/DDBJ whole genome shotgun (WGS) entry which is preliminary data.</text>
</comment>
<evidence type="ECO:0000256" key="5">
    <source>
        <dbReference type="ARBA" id="ARBA00022989"/>
    </source>
</evidence>
<sequence>MPTRKRSSYVPEELLFSVLNYVVIILACLTVLFPLLNITALAFNSGADAQRGGIYLWPRVWSLQNFTEVFTQSHMVNGFLVSLFRTVVGTAASVFMTALAAYALTSRTLPARGPIAFMIFFTMLFSGGLIPYYLVLKDLHLTNTIWVYIVPSLYSVWNMMVMRTFFQQVPVELQEAARMDGLNETGIFLKIVLPLSKPVLASMALFNGVSHWNDWFTGAFFVREQQLKPAATLLQEMLVSQEALSQSLLRPGHAYEMLDRMQVTGESLKMAMILLVILPILFIFPFVQKHFTKGVSAGALKE</sequence>
<dbReference type="PROSITE" id="PS50928">
    <property type="entry name" value="ABC_TM1"/>
    <property type="match status" value="1"/>
</dbReference>
<dbReference type="CDD" id="cd06261">
    <property type="entry name" value="TM_PBP2"/>
    <property type="match status" value="1"/>
</dbReference>
<feature type="transmembrane region" description="Helical" evidence="7">
    <location>
        <begin position="267"/>
        <end position="287"/>
    </location>
</feature>
<evidence type="ECO:0000256" key="3">
    <source>
        <dbReference type="ARBA" id="ARBA00022475"/>
    </source>
</evidence>
<dbReference type="Pfam" id="PF00528">
    <property type="entry name" value="BPD_transp_1"/>
    <property type="match status" value="1"/>
</dbReference>
<evidence type="ECO:0000256" key="2">
    <source>
        <dbReference type="ARBA" id="ARBA00022448"/>
    </source>
</evidence>
<feature type="transmembrane region" description="Helical" evidence="7">
    <location>
        <begin position="115"/>
        <end position="133"/>
    </location>
</feature>
<dbReference type="RefSeq" id="WP_347325694.1">
    <property type="nucleotide sequence ID" value="NZ_JBCGUH010000007.1"/>
</dbReference>
<comment type="similarity">
    <text evidence="7">Belongs to the binding-protein-dependent transport system permease family.</text>
</comment>
<evidence type="ECO:0000256" key="4">
    <source>
        <dbReference type="ARBA" id="ARBA00022692"/>
    </source>
</evidence>
<comment type="subcellular location">
    <subcellularLocation>
        <location evidence="1 7">Cell membrane</location>
        <topology evidence="1 7">Multi-pass membrane protein</topology>
    </subcellularLocation>
</comment>
<feature type="transmembrane region" description="Helical" evidence="7">
    <location>
        <begin position="83"/>
        <end position="103"/>
    </location>
</feature>
<proteinExistence type="inferred from homology"/>
<evidence type="ECO:0000313" key="10">
    <source>
        <dbReference type="Proteomes" id="UP001597233"/>
    </source>
</evidence>
<dbReference type="InterPro" id="IPR035906">
    <property type="entry name" value="MetI-like_sf"/>
</dbReference>
<accession>A0ABW4RGY3</accession>
<dbReference type="InterPro" id="IPR000515">
    <property type="entry name" value="MetI-like"/>
</dbReference>
<gene>
    <name evidence="9" type="ORF">ACFSC9_07760</name>
</gene>
<keyword evidence="10" id="KW-1185">Reference proteome</keyword>
<dbReference type="SUPFAM" id="SSF161098">
    <property type="entry name" value="MetI-like"/>
    <property type="match status" value="1"/>
</dbReference>
<keyword evidence="3" id="KW-1003">Cell membrane</keyword>
<dbReference type="PANTHER" id="PTHR43744:SF9">
    <property type="entry name" value="POLYGALACTURONAN_RHAMNOGALACTURONAN TRANSPORT SYSTEM PERMEASE PROTEIN YTCP"/>
    <property type="match status" value="1"/>
</dbReference>
<reference evidence="10" key="1">
    <citation type="journal article" date="2019" name="Int. J. Syst. Evol. Microbiol.">
        <title>The Global Catalogue of Microorganisms (GCM) 10K type strain sequencing project: providing services to taxonomists for standard genome sequencing and annotation.</title>
        <authorList>
            <consortium name="The Broad Institute Genomics Platform"/>
            <consortium name="The Broad Institute Genome Sequencing Center for Infectious Disease"/>
            <person name="Wu L."/>
            <person name="Ma J."/>
        </authorList>
    </citation>
    <scope>NUCLEOTIDE SEQUENCE [LARGE SCALE GENOMIC DNA]</scope>
    <source>
        <strain evidence="10">CCUG 54950</strain>
    </source>
</reference>
<evidence type="ECO:0000256" key="6">
    <source>
        <dbReference type="ARBA" id="ARBA00023136"/>
    </source>
</evidence>
<dbReference type="Proteomes" id="UP001597233">
    <property type="component" value="Unassembled WGS sequence"/>
</dbReference>
<evidence type="ECO:0000313" key="9">
    <source>
        <dbReference type="EMBL" id="MFD1885422.1"/>
    </source>
</evidence>
<dbReference type="PROSITE" id="PS51257">
    <property type="entry name" value="PROKAR_LIPOPROTEIN"/>
    <property type="match status" value="1"/>
</dbReference>
<evidence type="ECO:0000256" key="1">
    <source>
        <dbReference type="ARBA" id="ARBA00004651"/>
    </source>
</evidence>
<feature type="transmembrane region" description="Helical" evidence="7">
    <location>
        <begin position="14"/>
        <end position="36"/>
    </location>
</feature>
<dbReference type="PANTHER" id="PTHR43744">
    <property type="entry name" value="ABC TRANSPORTER PERMEASE PROTEIN MG189-RELATED-RELATED"/>
    <property type="match status" value="1"/>
</dbReference>
<evidence type="ECO:0000259" key="8">
    <source>
        <dbReference type="PROSITE" id="PS50928"/>
    </source>
</evidence>
<keyword evidence="2 7" id="KW-0813">Transport</keyword>
<evidence type="ECO:0000256" key="7">
    <source>
        <dbReference type="RuleBase" id="RU363032"/>
    </source>
</evidence>
<keyword evidence="5 7" id="KW-1133">Transmembrane helix</keyword>
<dbReference type="EMBL" id="JBHUEH010000011">
    <property type="protein sequence ID" value="MFD1885422.1"/>
    <property type="molecule type" value="Genomic_DNA"/>
</dbReference>
<feature type="transmembrane region" description="Helical" evidence="7">
    <location>
        <begin position="145"/>
        <end position="166"/>
    </location>
</feature>
<organism evidence="9 10">
    <name type="scientific">Paenibacillus wenxiniae</name>
    <dbReference type="NCBI Taxonomy" id="1636843"/>
    <lineage>
        <taxon>Bacteria</taxon>
        <taxon>Bacillati</taxon>
        <taxon>Bacillota</taxon>
        <taxon>Bacilli</taxon>
        <taxon>Bacillales</taxon>
        <taxon>Paenibacillaceae</taxon>
        <taxon>Paenibacillus</taxon>
    </lineage>
</organism>
<dbReference type="Gene3D" id="1.10.3720.10">
    <property type="entry name" value="MetI-like"/>
    <property type="match status" value="1"/>
</dbReference>